<dbReference type="Pfam" id="PF00349">
    <property type="entry name" value="Hexokinase_1"/>
    <property type="match status" value="1"/>
</dbReference>
<dbReference type="EC" id="2.7.1.-" evidence="9"/>
<evidence type="ECO:0000259" key="11">
    <source>
        <dbReference type="Pfam" id="PF03727"/>
    </source>
</evidence>
<dbReference type="PROSITE" id="PS51748">
    <property type="entry name" value="HEXOKINASE_2"/>
    <property type="match status" value="1"/>
</dbReference>
<sequence>MAVRIKELLADTEHSQEDVIPVGIAWSFPIEQTSHYSGNIQPMGKGFHCHEGIIGEDLANLIESACHQKNLNVRVRALINDSAATLLCNAYQDRNTTIGLILGTGTNAAIHVPFKLIGLQKFGMRSASWYQQAQDNDIVVNTELSMFGKGILYRTEWDETLNAEHRLPDFQPLEYMTTGRYLGEIFRLILIDAINDHGLFAGRFHAKLYERYSIPADVLAGLEEAALDQAYTSSDRIQSSLGLHDLSRVELEFLAAIAAALSCRAAAYIALAIHALWSLRPRDCGGMAVTQTTVAVDGYVICEYPNFRAKCQNYIQALLKLDPDAGHDEIYVKPCNEASILGAAAAVAIADVA</sequence>
<keyword evidence="5 9" id="KW-0547">Nucleotide-binding</keyword>
<dbReference type="GO" id="GO:0001678">
    <property type="term" value="P:intracellular glucose homeostasis"/>
    <property type="evidence" value="ECO:0007669"/>
    <property type="project" value="InterPro"/>
</dbReference>
<keyword evidence="6 9" id="KW-0418">Kinase</keyword>
<dbReference type="PRINTS" id="PR00475">
    <property type="entry name" value="HEXOKINASE"/>
</dbReference>
<evidence type="ECO:0000256" key="4">
    <source>
        <dbReference type="ARBA" id="ARBA00022679"/>
    </source>
</evidence>
<keyword evidence="8 9" id="KW-0324">Glycolysis</keyword>
<reference evidence="12" key="1">
    <citation type="submission" date="2020-05" db="EMBL/GenBank/DDBJ databases">
        <title>WGS assembly of Corymbia citriodora subspecies variegata.</title>
        <authorList>
            <person name="Barry K."/>
            <person name="Hundley H."/>
            <person name="Shu S."/>
            <person name="Jenkins J."/>
            <person name="Grimwood J."/>
            <person name="Baten A."/>
        </authorList>
    </citation>
    <scope>NUCLEOTIDE SEQUENCE</scope>
    <source>
        <strain evidence="12">CV2-018</strain>
    </source>
</reference>
<dbReference type="InterPro" id="IPR043129">
    <property type="entry name" value="ATPase_NBD"/>
</dbReference>
<dbReference type="GO" id="GO:0019158">
    <property type="term" value="F:mannokinase activity"/>
    <property type="evidence" value="ECO:0007669"/>
    <property type="project" value="TreeGrafter"/>
</dbReference>
<evidence type="ECO:0000256" key="9">
    <source>
        <dbReference type="RuleBase" id="RU362007"/>
    </source>
</evidence>
<comment type="pathway">
    <text evidence="1">Carbohydrate degradation.</text>
</comment>
<evidence type="ECO:0000259" key="10">
    <source>
        <dbReference type="Pfam" id="PF00349"/>
    </source>
</evidence>
<dbReference type="SUPFAM" id="SSF53067">
    <property type="entry name" value="Actin-like ATPase domain"/>
    <property type="match status" value="2"/>
</dbReference>
<feature type="domain" description="Hexokinase C-terminal" evidence="11">
    <location>
        <begin position="98"/>
        <end position="348"/>
    </location>
</feature>
<keyword evidence="7 9" id="KW-0067">ATP-binding</keyword>
<dbReference type="GO" id="GO:0006006">
    <property type="term" value="P:glucose metabolic process"/>
    <property type="evidence" value="ECO:0007669"/>
    <property type="project" value="TreeGrafter"/>
</dbReference>
<dbReference type="GO" id="GO:0008865">
    <property type="term" value="F:fructokinase activity"/>
    <property type="evidence" value="ECO:0007669"/>
    <property type="project" value="TreeGrafter"/>
</dbReference>
<evidence type="ECO:0000256" key="7">
    <source>
        <dbReference type="ARBA" id="ARBA00022840"/>
    </source>
</evidence>
<evidence type="ECO:0000256" key="6">
    <source>
        <dbReference type="ARBA" id="ARBA00022777"/>
    </source>
</evidence>
<keyword evidence="4 9" id="KW-0808">Transferase</keyword>
<dbReference type="CDD" id="cd24000">
    <property type="entry name" value="ASKHA_NBD_HK"/>
    <property type="match status" value="1"/>
</dbReference>
<dbReference type="Gene3D" id="3.30.420.40">
    <property type="match status" value="1"/>
</dbReference>
<dbReference type="InterPro" id="IPR022673">
    <property type="entry name" value="Hexokinase_C"/>
</dbReference>
<evidence type="ECO:0000256" key="2">
    <source>
        <dbReference type="ARBA" id="ARBA00005028"/>
    </source>
</evidence>
<dbReference type="InterPro" id="IPR022672">
    <property type="entry name" value="Hexokinase_N"/>
</dbReference>
<evidence type="ECO:0000256" key="5">
    <source>
        <dbReference type="ARBA" id="ARBA00022741"/>
    </source>
</evidence>
<dbReference type="Proteomes" id="UP000806378">
    <property type="component" value="Unassembled WGS sequence"/>
</dbReference>
<feature type="domain" description="Hexokinase N-terminal" evidence="10">
    <location>
        <begin position="2"/>
        <end position="91"/>
    </location>
</feature>
<dbReference type="InterPro" id="IPR001312">
    <property type="entry name" value="Hexokinase"/>
</dbReference>
<protein>
    <recommendedName>
        <fullName evidence="9">Phosphotransferase</fullName>
        <ecNumber evidence="9">2.7.1.-</ecNumber>
    </recommendedName>
</protein>
<dbReference type="GO" id="GO:0005829">
    <property type="term" value="C:cytosol"/>
    <property type="evidence" value="ECO:0007669"/>
    <property type="project" value="TreeGrafter"/>
</dbReference>
<evidence type="ECO:0000256" key="1">
    <source>
        <dbReference type="ARBA" id="ARBA00004921"/>
    </source>
</evidence>
<organism evidence="12 13">
    <name type="scientific">Corymbia citriodora subsp. variegata</name>
    <dbReference type="NCBI Taxonomy" id="360336"/>
    <lineage>
        <taxon>Eukaryota</taxon>
        <taxon>Viridiplantae</taxon>
        <taxon>Streptophyta</taxon>
        <taxon>Embryophyta</taxon>
        <taxon>Tracheophyta</taxon>
        <taxon>Spermatophyta</taxon>
        <taxon>Magnoliopsida</taxon>
        <taxon>eudicotyledons</taxon>
        <taxon>Gunneridae</taxon>
        <taxon>Pentapetalae</taxon>
        <taxon>rosids</taxon>
        <taxon>malvids</taxon>
        <taxon>Myrtales</taxon>
        <taxon>Myrtaceae</taxon>
        <taxon>Myrtoideae</taxon>
        <taxon>Eucalypteae</taxon>
        <taxon>Corymbia</taxon>
    </lineage>
</organism>
<dbReference type="PANTHER" id="PTHR19443">
    <property type="entry name" value="HEXOKINASE"/>
    <property type="match status" value="1"/>
</dbReference>
<evidence type="ECO:0000313" key="13">
    <source>
        <dbReference type="Proteomes" id="UP000806378"/>
    </source>
</evidence>
<evidence type="ECO:0000313" key="12">
    <source>
        <dbReference type="EMBL" id="KAF7845766.1"/>
    </source>
</evidence>
<dbReference type="Pfam" id="PF03727">
    <property type="entry name" value="Hexokinase_2"/>
    <property type="match status" value="1"/>
</dbReference>
<name>A0A8T0CI38_CORYI</name>
<comment type="similarity">
    <text evidence="3 9">Belongs to the hexokinase family.</text>
</comment>
<dbReference type="AlphaFoldDB" id="A0A8T0CI38"/>
<keyword evidence="13" id="KW-1185">Reference proteome</keyword>
<evidence type="ECO:0000256" key="3">
    <source>
        <dbReference type="ARBA" id="ARBA00009225"/>
    </source>
</evidence>
<dbReference type="GO" id="GO:0006013">
    <property type="term" value="P:mannose metabolic process"/>
    <property type="evidence" value="ECO:0007669"/>
    <property type="project" value="TreeGrafter"/>
</dbReference>
<dbReference type="GO" id="GO:0004340">
    <property type="term" value="F:glucokinase activity"/>
    <property type="evidence" value="ECO:0007669"/>
    <property type="project" value="TreeGrafter"/>
</dbReference>
<comment type="caution">
    <text evidence="12">The sequence shown here is derived from an EMBL/GenBank/DDBJ whole genome shotgun (WGS) entry which is preliminary data.</text>
</comment>
<proteinExistence type="inferred from homology"/>
<evidence type="ECO:0000256" key="8">
    <source>
        <dbReference type="ARBA" id="ARBA00023152"/>
    </source>
</evidence>
<dbReference type="GO" id="GO:0005739">
    <property type="term" value="C:mitochondrion"/>
    <property type="evidence" value="ECO:0007669"/>
    <property type="project" value="TreeGrafter"/>
</dbReference>
<dbReference type="OrthoDB" id="419537at2759"/>
<dbReference type="EMBL" id="MU100773">
    <property type="protein sequence ID" value="KAF7845766.1"/>
    <property type="molecule type" value="Genomic_DNA"/>
</dbReference>
<dbReference type="GO" id="GO:0005524">
    <property type="term" value="F:ATP binding"/>
    <property type="evidence" value="ECO:0007669"/>
    <property type="project" value="UniProtKB-UniRule"/>
</dbReference>
<dbReference type="Gene3D" id="3.40.367.20">
    <property type="match status" value="1"/>
</dbReference>
<gene>
    <name evidence="12" type="ORF">BT93_L0723</name>
</gene>
<comment type="pathway">
    <text evidence="2">Carbohydrate metabolism; hexose metabolism.</text>
</comment>
<dbReference type="PANTHER" id="PTHR19443:SF24">
    <property type="entry name" value="PHOSPHOTRANSFERASE"/>
    <property type="match status" value="1"/>
</dbReference>
<dbReference type="Gramene" id="rna-gnl|WGS:JABURB|Cocit.L0723.1">
    <property type="protein sequence ID" value="cds-KAF7845766.1"/>
    <property type="gene ID" value="gene-BT93_L0723"/>
</dbReference>
<dbReference type="GO" id="GO:0006096">
    <property type="term" value="P:glycolytic process"/>
    <property type="evidence" value="ECO:0007669"/>
    <property type="project" value="UniProtKB-KW"/>
</dbReference>
<dbReference type="GO" id="GO:0005536">
    <property type="term" value="F:D-glucose binding"/>
    <property type="evidence" value="ECO:0007669"/>
    <property type="project" value="InterPro"/>
</dbReference>
<accession>A0A8T0CI38</accession>